<evidence type="ECO:0000313" key="2">
    <source>
        <dbReference type="Proteomes" id="UP000828251"/>
    </source>
</evidence>
<protein>
    <submittedName>
        <fullName evidence="1">Uncharacterized protein</fullName>
    </submittedName>
</protein>
<evidence type="ECO:0000313" key="1">
    <source>
        <dbReference type="EMBL" id="KAH1031981.1"/>
    </source>
</evidence>
<organism evidence="1 2">
    <name type="scientific">Gossypium stocksii</name>
    <dbReference type="NCBI Taxonomy" id="47602"/>
    <lineage>
        <taxon>Eukaryota</taxon>
        <taxon>Viridiplantae</taxon>
        <taxon>Streptophyta</taxon>
        <taxon>Embryophyta</taxon>
        <taxon>Tracheophyta</taxon>
        <taxon>Spermatophyta</taxon>
        <taxon>Magnoliopsida</taxon>
        <taxon>eudicotyledons</taxon>
        <taxon>Gunneridae</taxon>
        <taxon>Pentapetalae</taxon>
        <taxon>rosids</taxon>
        <taxon>malvids</taxon>
        <taxon>Malvales</taxon>
        <taxon>Malvaceae</taxon>
        <taxon>Malvoideae</taxon>
        <taxon>Gossypium</taxon>
    </lineage>
</organism>
<proteinExistence type="predicted"/>
<name>A0A9D3U8Z2_9ROSI</name>
<accession>A0A9D3U8Z2</accession>
<comment type="caution">
    <text evidence="1">The sequence shown here is derived from an EMBL/GenBank/DDBJ whole genome shotgun (WGS) entry which is preliminary data.</text>
</comment>
<dbReference type="Proteomes" id="UP000828251">
    <property type="component" value="Unassembled WGS sequence"/>
</dbReference>
<dbReference type="OrthoDB" id="10408118at2759"/>
<sequence>MGIPIEASPNGGKSGSGFLAHGYDRPWVQVGLETHQRVDREAETRDAHIPSFMRKVYHHLGGRTITTGITDDGSALTGFAQSADWGALCYDLLGAISNNIYGGWIEMG</sequence>
<gene>
    <name evidence="1" type="ORF">J1N35_044155</name>
</gene>
<keyword evidence="2" id="KW-1185">Reference proteome</keyword>
<dbReference type="EMBL" id="JAIQCV010000013">
    <property type="protein sequence ID" value="KAH1031981.1"/>
    <property type="molecule type" value="Genomic_DNA"/>
</dbReference>
<dbReference type="AlphaFoldDB" id="A0A9D3U8Z2"/>
<reference evidence="1 2" key="1">
    <citation type="journal article" date="2021" name="Plant Biotechnol. J.">
        <title>Multi-omics assisted identification of the key and species-specific regulatory components of drought-tolerant mechanisms in Gossypium stocksii.</title>
        <authorList>
            <person name="Yu D."/>
            <person name="Ke L."/>
            <person name="Zhang D."/>
            <person name="Wu Y."/>
            <person name="Sun Y."/>
            <person name="Mei J."/>
            <person name="Sun J."/>
            <person name="Sun Y."/>
        </authorList>
    </citation>
    <scope>NUCLEOTIDE SEQUENCE [LARGE SCALE GENOMIC DNA]</scope>
    <source>
        <strain evidence="2">cv. E1</strain>
        <tissue evidence="1">Leaf</tissue>
    </source>
</reference>